<dbReference type="EMBL" id="PVTF01000008">
    <property type="protein sequence ID" value="PRY38924.1"/>
    <property type="molecule type" value="Genomic_DNA"/>
</dbReference>
<feature type="signal peptide" evidence="1">
    <location>
        <begin position="1"/>
        <end position="30"/>
    </location>
</feature>
<evidence type="ECO:0008006" key="4">
    <source>
        <dbReference type="Google" id="ProtNLM"/>
    </source>
</evidence>
<keyword evidence="1" id="KW-0732">Signal</keyword>
<organism evidence="2 3">
    <name type="scientific">Umezawaea tangerina</name>
    <dbReference type="NCBI Taxonomy" id="84725"/>
    <lineage>
        <taxon>Bacteria</taxon>
        <taxon>Bacillati</taxon>
        <taxon>Actinomycetota</taxon>
        <taxon>Actinomycetes</taxon>
        <taxon>Pseudonocardiales</taxon>
        <taxon>Pseudonocardiaceae</taxon>
        <taxon>Umezawaea</taxon>
    </lineage>
</organism>
<gene>
    <name evidence="2" type="ORF">CLV43_108324</name>
</gene>
<sequence length="153" mass="16253">MKFWKMAASAALVVSTVLGTGWVGAGSAAAATGSWVAYKKSPFEVGTSTWHCGQTWPVGSNLLAQVCVVRTADEHYAQSAVIVRNNNSFLVGMTAQSDLSRGDEFVDRWSCASSGVAANSWSVCFGATGNYWAYYVKARGDANLVSLPESPWA</sequence>
<evidence type="ECO:0000256" key="1">
    <source>
        <dbReference type="SAM" id="SignalP"/>
    </source>
</evidence>
<reference evidence="2 3" key="1">
    <citation type="submission" date="2018-03" db="EMBL/GenBank/DDBJ databases">
        <title>Genomic Encyclopedia of Archaeal and Bacterial Type Strains, Phase II (KMG-II): from individual species to whole genera.</title>
        <authorList>
            <person name="Goeker M."/>
        </authorList>
    </citation>
    <scope>NUCLEOTIDE SEQUENCE [LARGE SCALE GENOMIC DNA]</scope>
    <source>
        <strain evidence="2 3">DSM 44720</strain>
    </source>
</reference>
<protein>
    <recommendedName>
        <fullName evidence="4">Secreted protein</fullName>
    </recommendedName>
</protein>
<dbReference type="Proteomes" id="UP000239494">
    <property type="component" value="Unassembled WGS sequence"/>
</dbReference>
<dbReference type="OrthoDB" id="4242268at2"/>
<accession>A0A2T0SZV3</accession>
<comment type="caution">
    <text evidence="2">The sequence shown here is derived from an EMBL/GenBank/DDBJ whole genome shotgun (WGS) entry which is preliminary data.</text>
</comment>
<evidence type="ECO:0000313" key="2">
    <source>
        <dbReference type="EMBL" id="PRY38924.1"/>
    </source>
</evidence>
<dbReference type="RefSeq" id="WP_146174920.1">
    <property type="nucleotide sequence ID" value="NZ_PVTF01000008.1"/>
</dbReference>
<keyword evidence="3" id="KW-1185">Reference proteome</keyword>
<proteinExistence type="predicted"/>
<feature type="chain" id="PRO_5015413947" description="Secreted protein" evidence="1">
    <location>
        <begin position="31"/>
        <end position="153"/>
    </location>
</feature>
<name>A0A2T0SZV3_9PSEU</name>
<dbReference type="AlphaFoldDB" id="A0A2T0SZV3"/>
<evidence type="ECO:0000313" key="3">
    <source>
        <dbReference type="Proteomes" id="UP000239494"/>
    </source>
</evidence>